<keyword evidence="2" id="KW-0238">DNA-binding</keyword>
<evidence type="ECO:0000256" key="2">
    <source>
        <dbReference type="ARBA" id="ARBA00023125"/>
    </source>
</evidence>
<dbReference type="Pfam" id="PF12833">
    <property type="entry name" value="HTH_18"/>
    <property type="match status" value="1"/>
</dbReference>
<dbReference type="PROSITE" id="PS01124">
    <property type="entry name" value="HTH_ARAC_FAMILY_2"/>
    <property type="match status" value="1"/>
</dbReference>
<organism evidence="6 7">
    <name type="scientific">Yoonia phaeophyticola</name>
    <dbReference type="NCBI Taxonomy" id="3137369"/>
    <lineage>
        <taxon>Bacteria</taxon>
        <taxon>Pseudomonadati</taxon>
        <taxon>Pseudomonadota</taxon>
        <taxon>Alphaproteobacteria</taxon>
        <taxon>Rhodobacterales</taxon>
        <taxon>Paracoccaceae</taxon>
        <taxon>Yoonia</taxon>
    </lineage>
</organism>
<protein>
    <submittedName>
        <fullName evidence="6">Helix-turn-helix transcriptional regulator</fullName>
    </submittedName>
</protein>
<name>A0ABZ2V7M5_9RHOB</name>
<sequence length="310" mass="33908">MPKQEFLPKDEGLMDTAHSFALPDVFSVQDQTGGVAIVLHDGARKPRRIMITLSTHAISFVLRGQKRLADGAQTTVLTAGAMMLYTQGAQLVVEDSPDYRSLMLFFSNDVLADFLNTQNITPTGDADGQRHRAFAQSALLGDMGQAMAELAGKHGAMSPQMRRLWCHQALRGLYDTHGDVGFSTLRSHQPVDGDTRISQVLEAHWQEGLNVDELAFLAAMSPSTFKRRVQALYGMSPKAWLDTRRMGYAWHLLAVSGRKPSEVAHLLGYANGSSFAQAFRRQFGVAPRDAAGSAVKPPADATETPEVLRV</sequence>
<proteinExistence type="predicted"/>
<keyword evidence="7" id="KW-1185">Reference proteome</keyword>
<dbReference type="Proteomes" id="UP001440612">
    <property type="component" value="Chromosome"/>
</dbReference>
<dbReference type="EMBL" id="CP150951">
    <property type="protein sequence ID" value="WZC50578.1"/>
    <property type="molecule type" value="Genomic_DNA"/>
</dbReference>
<keyword evidence="1" id="KW-0805">Transcription regulation</keyword>
<dbReference type="SUPFAM" id="SSF46689">
    <property type="entry name" value="Homeodomain-like"/>
    <property type="match status" value="2"/>
</dbReference>
<accession>A0ABZ2V7M5</accession>
<reference evidence="7" key="1">
    <citation type="submission" date="2024-04" db="EMBL/GenBank/DDBJ databases">
        <title>Phylogenomic analyses of a clade within the roseobacter group suggest taxonomic reassignments of species of the genera Aestuariivita, Citreicella, Loktanella, Nautella, Pelagibaca, Ruegeria, Thalassobius, Thiobacimonas and Tropicibacter, and the proposal o.</title>
        <authorList>
            <person name="Jeon C.O."/>
        </authorList>
    </citation>
    <scope>NUCLEOTIDE SEQUENCE [LARGE SCALE GENOMIC DNA]</scope>
    <source>
        <strain evidence="7">BS5-3</strain>
    </source>
</reference>
<evidence type="ECO:0000256" key="4">
    <source>
        <dbReference type="SAM" id="MobiDB-lite"/>
    </source>
</evidence>
<dbReference type="RefSeq" id="WP_341368680.1">
    <property type="nucleotide sequence ID" value="NZ_CP150951.2"/>
</dbReference>
<evidence type="ECO:0000256" key="3">
    <source>
        <dbReference type="ARBA" id="ARBA00023163"/>
    </source>
</evidence>
<feature type="domain" description="HTH araC/xylS-type" evidence="5">
    <location>
        <begin position="195"/>
        <end position="293"/>
    </location>
</feature>
<gene>
    <name evidence="6" type="ORF">AABB29_08170</name>
</gene>
<dbReference type="InterPro" id="IPR009057">
    <property type="entry name" value="Homeodomain-like_sf"/>
</dbReference>
<dbReference type="InterPro" id="IPR054015">
    <property type="entry name" value="ExsA-like_N"/>
</dbReference>
<evidence type="ECO:0000313" key="7">
    <source>
        <dbReference type="Proteomes" id="UP001440612"/>
    </source>
</evidence>
<feature type="region of interest" description="Disordered" evidence="4">
    <location>
        <begin position="290"/>
        <end position="310"/>
    </location>
</feature>
<evidence type="ECO:0000256" key="1">
    <source>
        <dbReference type="ARBA" id="ARBA00023015"/>
    </source>
</evidence>
<dbReference type="InterPro" id="IPR018060">
    <property type="entry name" value="HTH_AraC"/>
</dbReference>
<evidence type="ECO:0000259" key="5">
    <source>
        <dbReference type="PROSITE" id="PS01124"/>
    </source>
</evidence>
<dbReference type="Pfam" id="PF22200">
    <property type="entry name" value="ExsA_N"/>
    <property type="match status" value="1"/>
</dbReference>
<keyword evidence="3" id="KW-0804">Transcription</keyword>
<dbReference type="SMART" id="SM00342">
    <property type="entry name" value="HTH_ARAC"/>
    <property type="match status" value="1"/>
</dbReference>
<evidence type="ECO:0000313" key="6">
    <source>
        <dbReference type="EMBL" id="WZC50578.1"/>
    </source>
</evidence>
<dbReference type="InterPro" id="IPR050204">
    <property type="entry name" value="AraC_XylS_family_regulators"/>
</dbReference>
<dbReference type="PANTHER" id="PTHR46796">
    <property type="entry name" value="HTH-TYPE TRANSCRIPTIONAL ACTIVATOR RHAS-RELATED"/>
    <property type="match status" value="1"/>
</dbReference>
<dbReference type="Gene3D" id="1.10.10.60">
    <property type="entry name" value="Homeodomain-like"/>
    <property type="match status" value="1"/>
</dbReference>